<feature type="transmembrane region" description="Helical" evidence="8">
    <location>
        <begin position="405"/>
        <end position="428"/>
    </location>
</feature>
<dbReference type="CDD" id="cd06173">
    <property type="entry name" value="MFS_MefA_like"/>
    <property type="match status" value="1"/>
</dbReference>
<feature type="transmembrane region" description="Helical" evidence="8">
    <location>
        <begin position="372"/>
        <end position="393"/>
    </location>
</feature>
<dbReference type="AlphaFoldDB" id="A0AA39CSX7"/>
<evidence type="ECO:0000313" key="10">
    <source>
        <dbReference type="EMBL" id="KAJ9619746.1"/>
    </source>
</evidence>
<feature type="transmembrane region" description="Helical" evidence="8">
    <location>
        <begin position="148"/>
        <end position="171"/>
    </location>
</feature>
<comment type="subcellular location">
    <subcellularLocation>
        <location evidence="1">Cell membrane</location>
        <topology evidence="1">Multi-pass membrane protein</topology>
    </subcellularLocation>
</comment>
<dbReference type="Gene3D" id="1.20.1250.20">
    <property type="entry name" value="MFS general substrate transporter like domains"/>
    <property type="match status" value="1"/>
</dbReference>
<evidence type="ECO:0000256" key="6">
    <source>
        <dbReference type="ARBA" id="ARBA00022989"/>
    </source>
</evidence>
<organism evidence="10">
    <name type="scientific">Knufia peltigerae</name>
    <dbReference type="NCBI Taxonomy" id="1002370"/>
    <lineage>
        <taxon>Eukaryota</taxon>
        <taxon>Fungi</taxon>
        <taxon>Dikarya</taxon>
        <taxon>Ascomycota</taxon>
        <taxon>Pezizomycotina</taxon>
        <taxon>Eurotiomycetes</taxon>
        <taxon>Chaetothyriomycetidae</taxon>
        <taxon>Chaetothyriales</taxon>
        <taxon>Trichomeriaceae</taxon>
        <taxon>Knufia</taxon>
    </lineage>
</organism>
<evidence type="ECO:0000256" key="3">
    <source>
        <dbReference type="ARBA" id="ARBA00022448"/>
    </source>
</evidence>
<dbReference type="InterPro" id="IPR011701">
    <property type="entry name" value="MFS"/>
</dbReference>
<evidence type="ECO:0000256" key="5">
    <source>
        <dbReference type="ARBA" id="ARBA00022692"/>
    </source>
</evidence>
<feature type="transmembrane region" description="Helical" evidence="8">
    <location>
        <begin position="232"/>
        <end position="253"/>
    </location>
</feature>
<evidence type="ECO:0000256" key="7">
    <source>
        <dbReference type="ARBA" id="ARBA00023136"/>
    </source>
</evidence>
<evidence type="ECO:0000256" key="4">
    <source>
        <dbReference type="ARBA" id="ARBA00022475"/>
    </source>
</evidence>
<name>A0AA39CSX7_9EURO</name>
<dbReference type="Pfam" id="PF01553">
    <property type="entry name" value="Acyltransferase"/>
    <property type="match status" value="2"/>
</dbReference>
<dbReference type="GO" id="GO:0016746">
    <property type="term" value="F:acyltransferase activity"/>
    <property type="evidence" value="ECO:0007669"/>
    <property type="project" value="InterPro"/>
</dbReference>
<feature type="transmembrane region" description="Helical" evidence="8">
    <location>
        <begin position="52"/>
        <end position="72"/>
    </location>
</feature>
<feature type="transmembrane region" description="Helical" evidence="8">
    <location>
        <begin position="757"/>
        <end position="780"/>
    </location>
</feature>
<dbReference type="InterPro" id="IPR007593">
    <property type="entry name" value="CD225/Dispanin_fam"/>
</dbReference>
<feature type="transmembrane region" description="Helical" evidence="8">
    <location>
        <begin position="804"/>
        <end position="832"/>
    </location>
</feature>
<accession>A0AA39CSX7</accession>
<keyword evidence="5 8" id="KW-0812">Transmembrane</keyword>
<feature type="transmembrane region" description="Helical" evidence="8">
    <location>
        <begin position="682"/>
        <end position="706"/>
    </location>
</feature>
<evidence type="ECO:0000256" key="2">
    <source>
        <dbReference type="ARBA" id="ARBA00006843"/>
    </source>
</evidence>
<feature type="transmembrane region" description="Helical" evidence="8">
    <location>
        <begin position="296"/>
        <end position="314"/>
    </location>
</feature>
<dbReference type="Pfam" id="PF04505">
    <property type="entry name" value="CD225"/>
    <property type="match status" value="2"/>
</dbReference>
<comment type="caution">
    <text evidence="10">The sequence shown here is derived from an EMBL/GenBank/DDBJ whole genome shotgun (WGS) entry which is preliminary data.</text>
</comment>
<feature type="domain" description="Phospholipid/glycerol acyltransferase" evidence="9">
    <location>
        <begin position="458"/>
        <end position="593"/>
    </location>
</feature>
<dbReference type="InterPro" id="IPR002123">
    <property type="entry name" value="Plipid/glycerol_acylTrfase"/>
</dbReference>
<evidence type="ECO:0000256" key="8">
    <source>
        <dbReference type="SAM" id="Phobius"/>
    </source>
</evidence>
<sequence length="839" mass="90421">MSGHNQFALLRQRRFLPFFIVQGLGAFNDNVYRQAIIGLLFYLGVAESERTLYTNLAPALFILPYFLFSALAGQIAEKLEKSRLIVITTTMEIVIMTLAAVGFLTESLPVLLVALFCTGLQSTLFGPVKYSVLPSVLRPEELTGGNGLVEMGTSMSILTGMIVGGLVFTLAGSHGPIVAATAVIALAICGNLAARMIPKVDAGAPDLKINWNPIPESLAVLRMARKQKSVRNAILGVSWFWFVGTILTAQLPSYAVTNLGGEPTLYIFALALFSVGTGVGSLLCEKLSARTVEIGLVPLGAFGMTAFLLDLYFARAGEATAQGLSVTQFVHQAGSIRIIIDLLGIGLFTGFFVVPLFALIQSRTPKSEMSRVFAALNIQNSGFIVAAAVLGLLTQRLLGWTIPQLFLALAIANAVVAIYIFTIVPEFLMRFLSWVMVRTLYRLRPHGIEDNVPDEGAALLVCNHVSYMDALILSATIPRPVRFVIYMDALILSATIPRPVRFVMYYKIFNIPVMRWIFRTAKAIPIAGAREDPALMQRAFDEVDAALAEGELVCIFPEGALTRDGTMAPFKSGVEKILERRAVPVVPMALRGMWSSMWSRRDTRLGRMRVPRRFRATVEVVAAPAVDGHSTDATALEAQVAVDYAPTGGRFGPFTRPATKEWSLALNQPPPLSRPVYIPNHLVWAILTTLFCCLPLGVVSIVYAAQVDGRRAAGDLPGAYSASRKAGWWAVASAVALPVLLLLWFGLFGGLAVPNNLVWAILSTLFCCLPAGIVSIVYAAQVNGKLAAGDVAGARDSADKAKKWAMWSAIAAVVVMVLYFIVIMAVGGLGALSGGNGSY</sequence>
<keyword evidence="6 8" id="KW-1133">Transmembrane helix</keyword>
<dbReference type="InterPro" id="IPR036259">
    <property type="entry name" value="MFS_trans_sf"/>
</dbReference>
<dbReference type="CDD" id="cd07989">
    <property type="entry name" value="LPLAT_AGPAT-like"/>
    <property type="match status" value="1"/>
</dbReference>
<protein>
    <recommendedName>
        <fullName evidence="9">Phospholipid/glycerol acyltransferase domain-containing protein</fullName>
    </recommendedName>
</protein>
<keyword evidence="7 8" id="KW-0472">Membrane</keyword>
<dbReference type="Pfam" id="PF07690">
    <property type="entry name" value="MFS_1"/>
    <property type="match status" value="1"/>
</dbReference>
<comment type="similarity">
    <text evidence="2">Belongs to the CD225/Dispanin family.</text>
</comment>
<dbReference type="EMBL" id="JAPDRN010000129">
    <property type="protein sequence ID" value="KAJ9619746.1"/>
    <property type="molecule type" value="Genomic_DNA"/>
</dbReference>
<feature type="transmembrane region" description="Helical" evidence="8">
    <location>
        <begin position="334"/>
        <end position="360"/>
    </location>
</feature>
<evidence type="ECO:0000259" key="9">
    <source>
        <dbReference type="SMART" id="SM00563"/>
    </source>
</evidence>
<gene>
    <name evidence="10" type="ORF">H2204_012507</name>
</gene>
<dbReference type="GO" id="GO:0005886">
    <property type="term" value="C:plasma membrane"/>
    <property type="evidence" value="ECO:0007669"/>
    <property type="project" value="UniProtKB-SubCell"/>
</dbReference>
<feature type="transmembrane region" description="Helical" evidence="8">
    <location>
        <begin position="726"/>
        <end position="745"/>
    </location>
</feature>
<dbReference type="GO" id="GO:0022857">
    <property type="term" value="F:transmembrane transporter activity"/>
    <property type="evidence" value="ECO:0007669"/>
    <property type="project" value="InterPro"/>
</dbReference>
<keyword evidence="3" id="KW-0813">Transport</keyword>
<evidence type="ECO:0000256" key="1">
    <source>
        <dbReference type="ARBA" id="ARBA00004651"/>
    </source>
</evidence>
<dbReference type="SUPFAM" id="SSF103473">
    <property type="entry name" value="MFS general substrate transporter"/>
    <property type="match status" value="1"/>
</dbReference>
<dbReference type="SUPFAM" id="SSF69593">
    <property type="entry name" value="Glycerol-3-phosphate (1)-acyltransferase"/>
    <property type="match status" value="2"/>
</dbReference>
<feature type="transmembrane region" description="Helical" evidence="8">
    <location>
        <begin position="265"/>
        <end position="284"/>
    </location>
</feature>
<dbReference type="PANTHER" id="PTHR43266">
    <property type="entry name" value="MACROLIDE-EFFLUX PROTEIN"/>
    <property type="match status" value="1"/>
</dbReference>
<dbReference type="PANTHER" id="PTHR43266:SF2">
    <property type="entry name" value="MAJOR FACILITATOR SUPERFAMILY (MFS) PROFILE DOMAIN-CONTAINING PROTEIN"/>
    <property type="match status" value="1"/>
</dbReference>
<keyword evidence="4" id="KW-1003">Cell membrane</keyword>
<reference evidence="10" key="1">
    <citation type="submission" date="2022-10" db="EMBL/GenBank/DDBJ databases">
        <title>Culturing micro-colonial fungi from biological soil crusts in the Mojave desert and describing Neophaeococcomyces mojavensis, and introducing the new genera and species Taxawa tesnikishii.</title>
        <authorList>
            <person name="Kurbessoian T."/>
            <person name="Stajich J.E."/>
        </authorList>
    </citation>
    <scope>NUCLEOTIDE SEQUENCE</scope>
    <source>
        <strain evidence="10">TK_35</strain>
    </source>
</reference>
<proteinExistence type="inferred from homology"/>
<dbReference type="SMART" id="SM00563">
    <property type="entry name" value="PlsC"/>
    <property type="match status" value="1"/>
</dbReference>